<dbReference type="AlphaFoldDB" id="A0A3B0TXW0"/>
<dbReference type="SUPFAM" id="SSF50969">
    <property type="entry name" value="YVTN repeat-like/Quinoprotein amine dehydrogenase"/>
    <property type="match status" value="1"/>
</dbReference>
<dbReference type="GO" id="GO:0016603">
    <property type="term" value="F:glutaminyl-peptide cyclotransferase activity"/>
    <property type="evidence" value="ECO:0007669"/>
    <property type="project" value="InterPro"/>
</dbReference>
<name>A0A3B0TXW0_9ZZZZ</name>
<proteinExistence type="predicted"/>
<dbReference type="InterPro" id="IPR007788">
    <property type="entry name" value="QCT"/>
</dbReference>
<reference evidence="1" key="1">
    <citation type="submission" date="2018-06" db="EMBL/GenBank/DDBJ databases">
        <authorList>
            <person name="Zhirakovskaya E."/>
        </authorList>
    </citation>
    <scope>NUCLEOTIDE SEQUENCE</scope>
</reference>
<dbReference type="InterPro" id="IPR011044">
    <property type="entry name" value="Quino_amine_DH_bsu"/>
</dbReference>
<evidence type="ECO:0000313" key="1">
    <source>
        <dbReference type="EMBL" id="VAW19202.1"/>
    </source>
</evidence>
<protein>
    <submittedName>
        <fullName evidence="1">Glutamine cyclotransferase</fullName>
    </submittedName>
</protein>
<dbReference type="PANTHER" id="PTHR31270:SF1">
    <property type="entry name" value="GLUTAMINYL-PEPTIDE CYCLOTRANSFERASE"/>
    <property type="match status" value="1"/>
</dbReference>
<sequence>MRKPLFPIIIICIFITFLSCSNKSKRSRKPVSRISIMPAKKNYTFNNTIEIEVKTRVKNGEIDNIKLYYGNKLLTTNSSLDFTYKLKNITKLGTNTLKAVATKTDGVSNYRIKNFFVLSDIRPVEKKMRLIKEYPHSTTFFTEGLLLHNGYLYEGTGQNGMSGIYKINLHNGKTVRSKKLDKKYFGEGITILKDKIYQLTYHAKIGFVYNLSDFSVIDSFTIASNQGWGLTNDGENLIMSDGTNKLTWISPSNYAIIKTLQVADNLSKINYINELEYINGSVFANVWTKNYIIEIDAENGKVISKADLSELLTKLNVDKSKIDVMNGIAYNPASNTFFITGKMWNKIFEIKLE</sequence>
<dbReference type="EMBL" id="UOEP01000095">
    <property type="protein sequence ID" value="VAW19202.1"/>
    <property type="molecule type" value="Genomic_DNA"/>
</dbReference>
<dbReference type="PANTHER" id="PTHR31270">
    <property type="entry name" value="GLUTAMINYL-PEPTIDE CYCLOTRANSFERASE"/>
    <property type="match status" value="1"/>
</dbReference>
<dbReference type="Gene3D" id="2.60.40.10">
    <property type="entry name" value="Immunoglobulins"/>
    <property type="match status" value="1"/>
</dbReference>
<accession>A0A3B0TXW0</accession>
<dbReference type="PROSITE" id="PS51257">
    <property type="entry name" value="PROKAR_LIPOPROTEIN"/>
    <property type="match status" value="1"/>
</dbReference>
<gene>
    <name evidence="1" type="ORF">MNBD_BACTEROID01-1081</name>
</gene>
<dbReference type="InterPro" id="IPR015943">
    <property type="entry name" value="WD40/YVTN_repeat-like_dom_sf"/>
</dbReference>
<dbReference type="InterPro" id="IPR013783">
    <property type="entry name" value="Ig-like_fold"/>
</dbReference>
<dbReference type="Gene3D" id="2.130.10.10">
    <property type="entry name" value="YVTN repeat-like/Quinoprotein amine dehydrogenase"/>
    <property type="match status" value="1"/>
</dbReference>
<keyword evidence="1" id="KW-0808">Transferase</keyword>
<organism evidence="1">
    <name type="scientific">hydrothermal vent metagenome</name>
    <dbReference type="NCBI Taxonomy" id="652676"/>
    <lineage>
        <taxon>unclassified sequences</taxon>
        <taxon>metagenomes</taxon>
        <taxon>ecological metagenomes</taxon>
    </lineage>
</organism>
<dbReference type="Pfam" id="PF05096">
    <property type="entry name" value="Glu_cyclase_2"/>
    <property type="match status" value="1"/>
</dbReference>